<evidence type="ECO:0000313" key="8">
    <source>
        <dbReference type="Proteomes" id="UP000694844"/>
    </source>
</evidence>
<dbReference type="InterPro" id="IPR057602">
    <property type="entry name" value="Zfn-CCCH_PARP12"/>
</dbReference>
<evidence type="ECO:0000256" key="3">
    <source>
        <dbReference type="ARBA" id="ARBA00022737"/>
    </source>
</evidence>
<dbReference type="RefSeq" id="XP_022296103.1">
    <property type="nucleotide sequence ID" value="XM_022440395.1"/>
</dbReference>
<sequence length="545" mass="63853">MPKSKFGIRGRHDERKRSESVSIRNTGSEKNYESGAYKIDPQRKVEQFFSMSTTSRQHHIRDVDLICLKNDQIRRSEERVREMPFSENEIGNRRRRISEREMFGTSRYREKMLRHRMRDGKETKKTWWSRTHGDEDGGQKRRKRLIERSNYPFYNGESDQRGSKERSAERKVQEQYMEKREKAWRRPLTVNDQRDAYEYNRNNYMRPEEGRFQIDKCGTGNKKQQMQNEDRWVIEPRKNSREENDDIASKVLTVLIDNGGKLKRKELESKLKAEPLTIEFEPSDAFVQFLNVYKNIFDIQNSSSEEQEEGEILDPIVNARSAIQICVKHASSTKSCAEHCNDLHVCKFHFISECSFENCKFGHDLDTEHNKKSLKFHHMQHLNYEQVKGLLTDLSHRSGVTIPSICSFYNYIQGCSKPKSECPHLHVCKFIAGNCAYYPKCKRSHQLDEEQPKQVLRKHGIEVTPENKDIVIDLLQRGLNSKSQGQGKGESKNDAVDSNDEEDKNKQADGSRVPAFQPQSELGKNRLRYWHAARLEIVKPTKNNA</sequence>
<dbReference type="GO" id="GO:1990404">
    <property type="term" value="F:NAD+-protein mono-ADP-ribosyltransferase activity"/>
    <property type="evidence" value="ECO:0007669"/>
    <property type="project" value="TreeGrafter"/>
</dbReference>
<dbReference type="Proteomes" id="UP000694844">
    <property type="component" value="Chromosome 8"/>
</dbReference>
<dbReference type="AlphaFoldDB" id="A0A8B8AY57"/>
<dbReference type="RefSeq" id="XP_022296105.1">
    <property type="nucleotide sequence ID" value="XM_022440397.1"/>
</dbReference>
<dbReference type="RefSeq" id="XP_022296104.1">
    <property type="nucleotide sequence ID" value="XM_022440396.1"/>
</dbReference>
<name>A0A8B8AY57_CRAVI</name>
<dbReference type="GO" id="GO:0003950">
    <property type="term" value="F:NAD+ poly-ADP-ribosyltransferase activity"/>
    <property type="evidence" value="ECO:0007669"/>
    <property type="project" value="TreeGrafter"/>
</dbReference>
<feature type="compositionally biased region" description="Polar residues" evidence="6">
    <location>
        <begin position="20"/>
        <end position="29"/>
    </location>
</feature>
<feature type="compositionally biased region" description="Basic and acidic residues" evidence="6">
    <location>
        <begin position="120"/>
        <end position="139"/>
    </location>
</feature>
<proteinExistence type="predicted"/>
<dbReference type="PANTHER" id="PTHR45740:SF4">
    <property type="entry name" value="PROTEIN MONO-ADP-RIBOSYLTRANSFERASE PARP11"/>
    <property type="match status" value="1"/>
</dbReference>
<feature type="domain" description="PARP12-like CCCH zinc finger tandem" evidence="7">
    <location>
        <begin position="333"/>
        <end position="370"/>
    </location>
</feature>
<evidence type="ECO:0000256" key="1">
    <source>
        <dbReference type="ARBA" id="ARBA00022553"/>
    </source>
</evidence>
<feature type="compositionally biased region" description="Basic and acidic residues" evidence="6">
    <location>
        <begin position="10"/>
        <end position="19"/>
    </location>
</feature>
<keyword evidence="2" id="KW-0479">Metal-binding</keyword>
<gene>
    <name evidence="9 10 11" type="primary">LOC111105916</name>
</gene>
<evidence type="ECO:0000313" key="11">
    <source>
        <dbReference type="RefSeq" id="XP_022296105.1"/>
    </source>
</evidence>
<evidence type="ECO:0000256" key="5">
    <source>
        <dbReference type="ARBA" id="ARBA00022833"/>
    </source>
</evidence>
<protein>
    <submittedName>
        <fullName evidence="9 10">Uncharacterized protein LOC111105916 isoform X1</fullName>
    </submittedName>
</protein>
<keyword evidence="5" id="KW-0862">Zinc</keyword>
<feature type="region of interest" description="Disordered" evidence="6">
    <location>
        <begin position="120"/>
        <end position="174"/>
    </location>
</feature>
<feature type="compositionally biased region" description="Basic and acidic residues" evidence="6">
    <location>
        <begin position="158"/>
        <end position="174"/>
    </location>
</feature>
<dbReference type="OrthoDB" id="6155768at2759"/>
<dbReference type="GeneID" id="111105916"/>
<evidence type="ECO:0000259" key="7">
    <source>
        <dbReference type="Pfam" id="PF25261"/>
    </source>
</evidence>
<dbReference type="GO" id="GO:0008270">
    <property type="term" value="F:zinc ion binding"/>
    <property type="evidence" value="ECO:0007669"/>
    <property type="project" value="UniProtKB-KW"/>
</dbReference>
<keyword evidence="8" id="KW-1185">Reference proteome</keyword>
<reference evidence="9 10" key="1">
    <citation type="submission" date="2025-04" db="UniProtKB">
        <authorList>
            <consortium name="RefSeq"/>
        </authorList>
    </citation>
    <scope>IDENTIFICATION</scope>
    <source>
        <tissue evidence="9 10">Whole sample</tissue>
    </source>
</reference>
<feature type="region of interest" description="Disordered" evidence="6">
    <location>
        <begin position="1"/>
        <end position="36"/>
    </location>
</feature>
<feature type="region of interest" description="Disordered" evidence="6">
    <location>
        <begin position="481"/>
        <end position="523"/>
    </location>
</feature>
<evidence type="ECO:0000313" key="10">
    <source>
        <dbReference type="RefSeq" id="XP_022296104.1"/>
    </source>
</evidence>
<dbReference type="Pfam" id="PF25261">
    <property type="entry name" value="zf-CCCH_PARP12"/>
    <property type="match status" value="1"/>
</dbReference>
<keyword evidence="3" id="KW-0677">Repeat</keyword>
<evidence type="ECO:0000313" key="9">
    <source>
        <dbReference type="RefSeq" id="XP_022296103.1"/>
    </source>
</evidence>
<organism evidence="8 11">
    <name type="scientific">Crassostrea virginica</name>
    <name type="common">Eastern oyster</name>
    <dbReference type="NCBI Taxonomy" id="6565"/>
    <lineage>
        <taxon>Eukaryota</taxon>
        <taxon>Metazoa</taxon>
        <taxon>Spiralia</taxon>
        <taxon>Lophotrochozoa</taxon>
        <taxon>Mollusca</taxon>
        <taxon>Bivalvia</taxon>
        <taxon>Autobranchia</taxon>
        <taxon>Pteriomorphia</taxon>
        <taxon>Ostreida</taxon>
        <taxon>Ostreoidea</taxon>
        <taxon>Ostreidae</taxon>
        <taxon>Crassostrea</taxon>
    </lineage>
</organism>
<evidence type="ECO:0000256" key="2">
    <source>
        <dbReference type="ARBA" id="ARBA00022723"/>
    </source>
</evidence>
<keyword evidence="1" id="KW-0597">Phosphoprotein</keyword>
<keyword evidence="4" id="KW-0863">Zinc-finger</keyword>
<accession>A0A8B8AY57</accession>
<dbReference type="InterPro" id="IPR051712">
    <property type="entry name" value="ARTD-AVP"/>
</dbReference>
<dbReference type="KEGG" id="cvn:111105916"/>
<evidence type="ECO:0000256" key="4">
    <source>
        <dbReference type="ARBA" id="ARBA00022771"/>
    </source>
</evidence>
<dbReference type="PANTHER" id="PTHR45740">
    <property type="entry name" value="POLY [ADP-RIBOSE] POLYMERASE"/>
    <property type="match status" value="1"/>
</dbReference>
<dbReference type="GO" id="GO:0005634">
    <property type="term" value="C:nucleus"/>
    <property type="evidence" value="ECO:0007669"/>
    <property type="project" value="TreeGrafter"/>
</dbReference>
<evidence type="ECO:0000256" key="6">
    <source>
        <dbReference type="SAM" id="MobiDB-lite"/>
    </source>
</evidence>